<protein>
    <submittedName>
        <fullName evidence="2">Uncharacterized protein</fullName>
    </submittedName>
</protein>
<organism evidence="2 3">
    <name type="scientific">Stentor coeruleus</name>
    <dbReference type="NCBI Taxonomy" id="5963"/>
    <lineage>
        <taxon>Eukaryota</taxon>
        <taxon>Sar</taxon>
        <taxon>Alveolata</taxon>
        <taxon>Ciliophora</taxon>
        <taxon>Postciliodesmatophora</taxon>
        <taxon>Heterotrichea</taxon>
        <taxon>Heterotrichida</taxon>
        <taxon>Stentoridae</taxon>
        <taxon>Stentor</taxon>
    </lineage>
</organism>
<dbReference type="OrthoDB" id="10679079at2759"/>
<accession>A0A1R2D2Q0</accession>
<evidence type="ECO:0000256" key="1">
    <source>
        <dbReference type="SAM" id="MobiDB-lite"/>
    </source>
</evidence>
<proteinExistence type="predicted"/>
<feature type="compositionally biased region" description="Basic and acidic residues" evidence="1">
    <location>
        <begin position="223"/>
        <end position="240"/>
    </location>
</feature>
<feature type="compositionally biased region" description="Low complexity" evidence="1">
    <location>
        <begin position="175"/>
        <end position="185"/>
    </location>
</feature>
<name>A0A1R2D2Q0_9CILI</name>
<dbReference type="AlphaFoldDB" id="A0A1R2D2Q0"/>
<evidence type="ECO:0000313" key="2">
    <source>
        <dbReference type="EMBL" id="OMJ95490.1"/>
    </source>
</evidence>
<sequence length="305" mass="35787">MKKDKGLKLKLLPKEGEGCYLVPLREEDIKSDKYAHLKKLIGAEYFRDGLKKLEPTDDVQIEEFDEEDAVDIDIDPKNINDEEFEVIKALYDDKEYEEIDDDFVVQANLDKVLEEYKEDIENVVTKIPQNEFEAAMDEFISEHKQMFIKEPKLNLDFERLPFEQDYVLQNAIAKEPSPYHSPEPSDSSDEIEDDVVSHASHFTNTDNRPGIVSIRTGKKKEKSKKEKEEKSEESEEDKKESGKRKRNETKEEKKERKDKIKMEKKEAREKKKKLKDLYKVEKNKIDERDTGNYDIRSGTSVIKLT</sequence>
<dbReference type="Proteomes" id="UP000187209">
    <property type="component" value="Unassembled WGS sequence"/>
</dbReference>
<gene>
    <name evidence="2" type="ORF">SteCoe_1084</name>
</gene>
<feature type="region of interest" description="Disordered" evidence="1">
    <location>
        <begin position="173"/>
        <end position="305"/>
    </location>
</feature>
<comment type="caution">
    <text evidence="2">The sequence shown here is derived from an EMBL/GenBank/DDBJ whole genome shotgun (WGS) entry which is preliminary data.</text>
</comment>
<reference evidence="2 3" key="1">
    <citation type="submission" date="2016-11" db="EMBL/GenBank/DDBJ databases">
        <title>The macronuclear genome of Stentor coeruleus: a giant cell with tiny introns.</title>
        <authorList>
            <person name="Slabodnick M."/>
            <person name="Ruby J.G."/>
            <person name="Reiff S.B."/>
            <person name="Swart E.C."/>
            <person name="Gosai S."/>
            <person name="Prabakaran S."/>
            <person name="Witkowska E."/>
            <person name="Larue G.E."/>
            <person name="Fisher S."/>
            <person name="Freeman R.M."/>
            <person name="Gunawardena J."/>
            <person name="Chu W."/>
            <person name="Stover N.A."/>
            <person name="Gregory B.D."/>
            <person name="Nowacki M."/>
            <person name="Derisi J."/>
            <person name="Roy S.W."/>
            <person name="Marshall W.F."/>
            <person name="Sood P."/>
        </authorList>
    </citation>
    <scope>NUCLEOTIDE SEQUENCE [LARGE SCALE GENOMIC DNA]</scope>
    <source>
        <strain evidence="2">WM001</strain>
    </source>
</reference>
<feature type="compositionally biased region" description="Basic and acidic residues" evidence="1">
    <location>
        <begin position="248"/>
        <end position="291"/>
    </location>
</feature>
<keyword evidence="3" id="KW-1185">Reference proteome</keyword>
<dbReference type="EMBL" id="MPUH01000011">
    <property type="protein sequence ID" value="OMJ95490.1"/>
    <property type="molecule type" value="Genomic_DNA"/>
</dbReference>
<evidence type="ECO:0000313" key="3">
    <source>
        <dbReference type="Proteomes" id="UP000187209"/>
    </source>
</evidence>